<dbReference type="PROSITE" id="PS00737">
    <property type="entry name" value="THIOLASE_2"/>
    <property type="match status" value="1"/>
</dbReference>
<dbReference type="NCBIfam" id="TIGR02446">
    <property type="entry name" value="FadI"/>
    <property type="match status" value="1"/>
</dbReference>
<dbReference type="CDD" id="cd00751">
    <property type="entry name" value="thiolase"/>
    <property type="match status" value="1"/>
</dbReference>
<comment type="subcellular location">
    <subcellularLocation>
        <location evidence="8">Cytoplasm</location>
    </subcellularLocation>
</comment>
<dbReference type="InterPro" id="IPR002155">
    <property type="entry name" value="Thiolase"/>
</dbReference>
<gene>
    <name evidence="8 13" type="primary">fadI</name>
    <name evidence="13" type="ORF">MRY18106EAS_30480</name>
</gene>
<evidence type="ECO:0000256" key="1">
    <source>
        <dbReference type="ARBA" id="ARBA00010982"/>
    </source>
</evidence>
<dbReference type="InterPro" id="IPR020616">
    <property type="entry name" value="Thiolase_N"/>
</dbReference>
<comment type="subunit">
    <text evidence="8">Heterotetramer of two alpha chains (FadJ) and two beta chains (FadI).</text>
</comment>
<evidence type="ECO:0000256" key="7">
    <source>
        <dbReference type="ARBA" id="ARBA00023315"/>
    </source>
</evidence>
<comment type="similarity">
    <text evidence="1 8 10">Belongs to the thiolase-like superfamily. Thiolase family.</text>
</comment>
<dbReference type="GO" id="GO:0005829">
    <property type="term" value="C:cytosol"/>
    <property type="evidence" value="ECO:0007669"/>
    <property type="project" value="TreeGrafter"/>
</dbReference>
<evidence type="ECO:0000256" key="4">
    <source>
        <dbReference type="ARBA" id="ARBA00022832"/>
    </source>
</evidence>
<keyword evidence="7 8" id="KW-0012">Acyltransferase</keyword>
<dbReference type="NCBIfam" id="NF006516">
    <property type="entry name" value="PRK08963.1"/>
    <property type="match status" value="1"/>
</dbReference>
<dbReference type="Pfam" id="PF02803">
    <property type="entry name" value="Thiolase_C"/>
    <property type="match status" value="1"/>
</dbReference>
<sequence>MFDKIFLQGSVMSQALPLITRQGDRIAIVSGLRTPFARQATAFHGIPAVDLGKMVVGEMLARSEIPPEVIEQLVFGQVVQMPEAPNIAREIVLGTGMNVHTDAYSVSRACATSFQAVANVAESLMAGTIRAGIAGGADSSSVLPIGVSKKLARILVDANKARTMGQKLKLFSHLRLRDLMPVPPAVAEYSTGLRMGDTAEQMAKTYGITREQQDALAHRSHQLAAKAWSEGKLTDEVMTAYIPPYRQPLVEDNNIRGTSTLADYAKLRSAFDRKHGTVTAANSTPLTDGAAAVILMTESRAKELGITPLGYLRSYAFTAIDVWQDMLLGPAWSTPLALERAGLTLADLTLIDMHEAFAAQTLANVQLLASERFARDVLGRTHATGEVDQSKFNVLGGSIAYGHPFAATGARMITQTLHELRRRGGGFGLVTACAAGGLGAAMVLEAE</sequence>
<evidence type="ECO:0000256" key="9">
    <source>
        <dbReference type="PIRSR" id="PIRSR000429-1"/>
    </source>
</evidence>
<dbReference type="InterPro" id="IPR020617">
    <property type="entry name" value="Thiolase_C"/>
</dbReference>
<dbReference type="InterPro" id="IPR020610">
    <property type="entry name" value="Thiolase_AS"/>
</dbReference>
<dbReference type="GO" id="GO:0003988">
    <property type="term" value="F:acetyl-CoA C-acyltransferase activity"/>
    <property type="evidence" value="ECO:0007669"/>
    <property type="project" value="UniProtKB-UniRule"/>
</dbReference>
<dbReference type="UniPathway" id="UPA00659"/>
<comment type="pathway">
    <text evidence="8">Lipid metabolism; fatty acid beta-oxidation.</text>
</comment>
<evidence type="ECO:0000256" key="3">
    <source>
        <dbReference type="ARBA" id="ARBA00022679"/>
    </source>
</evidence>
<evidence type="ECO:0000259" key="11">
    <source>
        <dbReference type="Pfam" id="PF00108"/>
    </source>
</evidence>
<evidence type="ECO:0000313" key="13">
    <source>
        <dbReference type="EMBL" id="BBI96516.1"/>
    </source>
</evidence>
<keyword evidence="5 8" id="KW-0442">Lipid degradation</keyword>
<dbReference type="SUPFAM" id="SSF53901">
    <property type="entry name" value="Thiolase-like"/>
    <property type="match status" value="2"/>
</dbReference>
<feature type="domain" description="Thiolase N-terminal" evidence="11">
    <location>
        <begin position="26"/>
        <end position="299"/>
    </location>
</feature>
<dbReference type="GO" id="GO:0006635">
    <property type="term" value="P:fatty acid beta-oxidation"/>
    <property type="evidence" value="ECO:0007669"/>
    <property type="project" value="UniProtKB-UniRule"/>
</dbReference>
<name>A0A455VZN0_ENTAS</name>
<evidence type="ECO:0000256" key="8">
    <source>
        <dbReference type="HAMAP-Rule" id="MF_01618"/>
    </source>
</evidence>
<dbReference type="EMBL" id="AP019533">
    <property type="protein sequence ID" value="BBI96516.1"/>
    <property type="molecule type" value="Genomic_DNA"/>
</dbReference>
<dbReference type="PROSITE" id="PS00099">
    <property type="entry name" value="THIOLASE_3"/>
    <property type="match status" value="1"/>
</dbReference>
<dbReference type="NCBIfam" id="TIGR01930">
    <property type="entry name" value="AcCoA-C-Actrans"/>
    <property type="match status" value="1"/>
</dbReference>
<keyword evidence="4 8" id="KW-0276">Fatty acid metabolism</keyword>
<feature type="active site" description="Proton acceptor" evidence="8 9">
    <location>
        <position position="403"/>
    </location>
</feature>
<comment type="function">
    <text evidence="8">Catalyzes the final step of fatty acid oxidation in which acetyl-CoA is released and the CoA ester of a fatty acid two carbons shorter is formed.</text>
</comment>
<accession>A0A455VZN0</accession>
<evidence type="ECO:0000256" key="5">
    <source>
        <dbReference type="ARBA" id="ARBA00022963"/>
    </source>
</evidence>
<dbReference type="EC" id="2.3.1.16" evidence="8"/>
<proteinExistence type="inferred from homology"/>
<feature type="active site" description="Proton acceptor" evidence="8 9">
    <location>
        <position position="433"/>
    </location>
</feature>
<dbReference type="PROSITE" id="PS00098">
    <property type="entry name" value="THIOLASE_1"/>
    <property type="match status" value="1"/>
</dbReference>
<reference evidence="13" key="1">
    <citation type="submission" date="2019-03" db="EMBL/GenBank/DDBJ databases">
        <title>Complete genome sequences of Enterobacter asburiae str. MRY18-106 isolated from a patient in Japan.</title>
        <authorList>
            <person name="Sekizuka T."/>
            <person name="Matsui M."/>
            <person name="Takara T."/>
            <person name="Uechi A."/>
            <person name="Harakuni M."/>
            <person name="Kimura T."/>
            <person name="Suzuki S."/>
            <person name="Kuroda M."/>
        </authorList>
    </citation>
    <scope>NUCLEOTIDE SEQUENCE</scope>
    <source>
        <strain evidence="13">MRY18-106</strain>
    </source>
</reference>
<dbReference type="PIRSF" id="PIRSF000429">
    <property type="entry name" value="Ac-CoA_Ac_transf"/>
    <property type="match status" value="1"/>
</dbReference>
<evidence type="ECO:0000259" key="12">
    <source>
        <dbReference type="Pfam" id="PF02803"/>
    </source>
</evidence>
<evidence type="ECO:0000256" key="6">
    <source>
        <dbReference type="ARBA" id="ARBA00023098"/>
    </source>
</evidence>
<comment type="catalytic activity">
    <reaction evidence="8">
        <text>an acyl-CoA + acetyl-CoA = a 3-oxoacyl-CoA + CoA</text>
        <dbReference type="Rhea" id="RHEA:21564"/>
        <dbReference type="ChEBI" id="CHEBI:57287"/>
        <dbReference type="ChEBI" id="CHEBI:57288"/>
        <dbReference type="ChEBI" id="CHEBI:58342"/>
        <dbReference type="ChEBI" id="CHEBI:90726"/>
        <dbReference type="EC" id="2.3.1.16"/>
    </reaction>
</comment>
<dbReference type="InterPro" id="IPR020615">
    <property type="entry name" value="Thiolase_acyl_enz_int_AS"/>
</dbReference>
<dbReference type="InterPro" id="IPR016039">
    <property type="entry name" value="Thiolase-like"/>
</dbReference>
<keyword evidence="2 8" id="KW-0963">Cytoplasm</keyword>
<evidence type="ECO:0000256" key="10">
    <source>
        <dbReference type="RuleBase" id="RU003557"/>
    </source>
</evidence>
<dbReference type="FunFam" id="3.40.47.10:FF:000011">
    <property type="entry name" value="3-ketoacyl-CoA thiolase"/>
    <property type="match status" value="1"/>
</dbReference>
<protein>
    <recommendedName>
        <fullName evidence="8">3-ketoacyl-CoA thiolase</fullName>
        <ecNumber evidence="8">2.3.1.16</ecNumber>
    </recommendedName>
    <alternativeName>
        <fullName evidence="8">ACSs</fullName>
    </alternativeName>
    <alternativeName>
        <fullName evidence="8">Acetyl-CoA acyltransferase</fullName>
    </alternativeName>
    <alternativeName>
        <fullName evidence="8">Acyl-CoA ligase</fullName>
    </alternativeName>
    <alternativeName>
        <fullName evidence="8">Beta-ketothiolase</fullName>
    </alternativeName>
    <alternativeName>
        <fullName evidence="8">Fatty acid oxidation complex subunit beta</fullName>
    </alternativeName>
</protein>
<keyword evidence="6 8" id="KW-0443">Lipid metabolism</keyword>
<dbReference type="Pfam" id="PF00108">
    <property type="entry name" value="Thiolase_N"/>
    <property type="match status" value="1"/>
</dbReference>
<dbReference type="InterPro" id="IPR012806">
    <property type="entry name" value="Ac-CoA_C-AcTrfase_FadI"/>
</dbReference>
<dbReference type="PANTHER" id="PTHR18919:SF107">
    <property type="entry name" value="ACETYL-COA ACETYLTRANSFERASE, CYTOSOLIC"/>
    <property type="match status" value="1"/>
</dbReference>
<keyword evidence="3 8" id="KW-0808">Transferase</keyword>
<evidence type="ECO:0000256" key="2">
    <source>
        <dbReference type="ARBA" id="ARBA00022490"/>
    </source>
</evidence>
<dbReference type="InterPro" id="IPR020613">
    <property type="entry name" value="Thiolase_CS"/>
</dbReference>
<organism evidence="13">
    <name type="scientific">Enterobacter asburiae</name>
    <dbReference type="NCBI Taxonomy" id="61645"/>
    <lineage>
        <taxon>Bacteria</taxon>
        <taxon>Pseudomonadati</taxon>
        <taxon>Pseudomonadota</taxon>
        <taxon>Gammaproteobacteria</taxon>
        <taxon>Enterobacterales</taxon>
        <taxon>Enterobacteriaceae</taxon>
        <taxon>Enterobacter</taxon>
        <taxon>Enterobacter cloacae complex</taxon>
    </lineage>
</organism>
<feature type="domain" description="Thiolase C-terminal" evidence="12">
    <location>
        <begin position="307"/>
        <end position="445"/>
    </location>
</feature>
<feature type="active site" description="Acyl-thioester intermediate" evidence="8 9">
    <location>
        <position position="110"/>
    </location>
</feature>
<dbReference type="HAMAP" id="MF_01618">
    <property type="entry name" value="FadI"/>
    <property type="match status" value="1"/>
</dbReference>
<dbReference type="AlphaFoldDB" id="A0A455VZN0"/>
<dbReference type="PANTHER" id="PTHR18919">
    <property type="entry name" value="ACETYL-COA C-ACYLTRANSFERASE"/>
    <property type="match status" value="1"/>
</dbReference>
<dbReference type="Gene3D" id="3.40.47.10">
    <property type="match status" value="1"/>
</dbReference>